<reference evidence="3 4" key="1">
    <citation type="submission" date="2018-11" db="EMBL/GenBank/DDBJ databases">
        <title>Sequencing the genomes of 1000 actinobacteria strains.</title>
        <authorList>
            <person name="Klenk H.-P."/>
        </authorList>
    </citation>
    <scope>NUCLEOTIDE SEQUENCE [LARGE SCALE GENOMIC DNA]</scope>
    <source>
        <strain evidence="3 4">DSM 11294</strain>
    </source>
</reference>
<name>A0A3N2BAJ0_9MICO</name>
<keyword evidence="1" id="KW-1133">Transmembrane helix</keyword>
<dbReference type="Proteomes" id="UP000280668">
    <property type="component" value="Unassembled WGS sequence"/>
</dbReference>
<feature type="chain" id="PRO_5038742628" evidence="2">
    <location>
        <begin position="20"/>
        <end position="315"/>
    </location>
</feature>
<proteinExistence type="predicted"/>
<protein>
    <submittedName>
        <fullName evidence="3">Uncharacterized protein DUF916</fullName>
    </submittedName>
</protein>
<feature type="transmembrane region" description="Helical" evidence="1">
    <location>
        <begin position="277"/>
        <end position="299"/>
    </location>
</feature>
<organism evidence="3 4">
    <name type="scientific">Bogoriella caseilytica</name>
    <dbReference type="NCBI Taxonomy" id="56055"/>
    <lineage>
        <taxon>Bacteria</taxon>
        <taxon>Bacillati</taxon>
        <taxon>Actinomycetota</taxon>
        <taxon>Actinomycetes</taxon>
        <taxon>Micrococcales</taxon>
        <taxon>Bogoriellaceae</taxon>
        <taxon>Bogoriella</taxon>
    </lineage>
</organism>
<keyword evidence="1" id="KW-0812">Transmembrane</keyword>
<keyword evidence="1" id="KW-0472">Membrane</keyword>
<dbReference type="EMBL" id="RKHK01000001">
    <property type="protein sequence ID" value="ROR72291.1"/>
    <property type="molecule type" value="Genomic_DNA"/>
</dbReference>
<keyword evidence="4" id="KW-1185">Reference proteome</keyword>
<evidence type="ECO:0000256" key="1">
    <source>
        <dbReference type="SAM" id="Phobius"/>
    </source>
</evidence>
<dbReference type="GO" id="GO:0005975">
    <property type="term" value="P:carbohydrate metabolic process"/>
    <property type="evidence" value="ECO:0007669"/>
    <property type="project" value="UniProtKB-ARBA"/>
</dbReference>
<dbReference type="AlphaFoldDB" id="A0A3N2BAJ0"/>
<sequence>MLAVVLTLLAQAVAAPALATADDPGGLVVAVRTADNDQGAGRPNYAYSVEAGAEIEDAFVIENRGDVAASFTVTVADGYTSAEGRLELHTADATPESIGAWTDVGESELDLMPGESRAVPFTITVPEGVAAGDYTGGILAVHRSEGGATVDVDRRFGLRIHLRVAGEQHVEMELSDLEVSVRPSWNPFAPGRAEVAYRLLNEGTLRTVAHERLTASGPGGVAASTGGDLVEEVLPGSQIERQVEVPGVWPLLRTSVEVQLVPEAIDGHLAEPIHRSVTVWVIPWSLLAVLLALAGAGVLGTRLSRRRPPAAPETD</sequence>
<evidence type="ECO:0000256" key="2">
    <source>
        <dbReference type="SAM" id="SignalP"/>
    </source>
</evidence>
<dbReference type="Gene3D" id="2.60.40.10">
    <property type="entry name" value="Immunoglobulins"/>
    <property type="match status" value="1"/>
</dbReference>
<dbReference type="InterPro" id="IPR013783">
    <property type="entry name" value="Ig-like_fold"/>
</dbReference>
<evidence type="ECO:0000313" key="4">
    <source>
        <dbReference type="Proteomes" id="UP000280668"/>
    </source>
</evidence>
<accession>A0A3N2BAJ0</accession>
<evidence type="ECO:0000313" key="3">
    <source>
        <dbReference type="EMBL" id="ROR72291.1"/>
    </source>
</evidence>
<keyword evidence="2" id="KW-0732">Signal</keyword>
<gene>
    <name evidence="3" type="ORF">EDD31_0642</name>
</gene>
<comment type="caution">
    <text evidence="3">The sequence shown here is derived from an EMBL/GenBank/DDBJ whole genome shotgun (WGS) entry which is preliminary data.</text>
</comment>
<feature type="signal peptide" evidence="2">
    <location>
        <begin position="1"/>
        <end position="19"/>
    </location>
</feature>